<dbReference type="AlphaFoldDB" id="A0AAP0ZK30"/>
<dbReference type="Proteomes" id="UP000036790">
    <property type="component" value="Unassembled WGS sequence"/>
</dbReference>
<evidence type="ECO:0000313" key="2">
    <source>
        <dbReference type="Proteomes" id="UP000036790"/>
    </source>
</evidence>
<dbReference type="PROSITE" id="PS51257">
    <property type="entry name" value="PROKAR_LIPOPROTEIN"/>
    <property type="match status" value="1"/>
</dbReference>
<comment type="caution">
    <text evidence="1">The sequence shown here is derived from an EMBL/GenBank/DDBJ whole genome shotgun (WGS) entry which is preliminary data.</text>
</comment>
<evidence type="ECO:0000313" key="1">
    <source>
        <dbReference type="EMBL" id="KOR41788.1"/>
    </source>
</evidence>
<organism evidence="1 2">
    <name type="scientific">Xanthomonas oryzae</name>
    <dbReference type="NCBI Taxonomy" id="347"/>
    <lineage>
        <taxon>Bacteria</taxon>
        <taxon>Pseudomonadati</taxon>
        <taxon>Pseudomonadota</taxon>
        <taxon>Gammaproteobacteria</taxon>
        <taxon>Lysobacterales</taxon>
        <taxon>Lysobacteraceae</taxon>
        <taxon>Xanthomonas</taxon>
    </lineage>
</organism>
<gene>
    <name evidence="1" type="ORF">ADT25_16515</name>
</gene>
<sequence length="73" mass="7754">MRIPAKAAFRAPLHNAALGALGGCCGTQSALVVSMLATVAALSSRICSASYRRMQSSVWLRSTAHGSRMRCMR</sequence>
<reference evidence="1 2" key="1">
    <citation type="submission" date="2015-07" db="EMBL/GenBank/DDBJ databases">
        <authorList>
            <consortium name="Consortium for Microbial Forensics and Genomics (microFORGE)"/>
            <person name="Knight B.M."/>
            <person name="Roberts D.P."/>
            <person name="Lin D."/>
            <person name="Hari K."/>
            <person name="Fletcher J."/>
            <person name="Melcher U."/>
            <person name="Blagden T."/>
            <person name="Winegar R.A."/>
        </authorList>
    </citation>
    <scope>NUCLEOTIDE SEQUENCE [LARGE SCALE GENOMIC DNA]</scope>
    <source>
        <strain evidence="1 2">X11-5A</strain>
    </source>
</reference>
<reference evidence="1 2" key="2">
    <citation type="submission" date="2015-09" db="EMBL/GenBank/DDBJ databases">
        <title>Draft genome sequence of Xanthomonas oryzae pv. USA str. X11-5A.</title>
        <authorList>
            <person name="Knight B.M."/>
            <person name="Roberts D.P."/>
            <person name="Lin D."/>
            <person name="Hari K."/>
            <person name="Fletcher J."/>
            <person name="Melcher U."/>
            <person name="Blagden T."/>
            <person name="Winegar R.A."/>
        </authorList>
    </citation>
    <scope>NUCLEOTIDE SEQUENCE [LARGE SCALE GENOMIC DNA]</scope>
    <source>
        <strain evidence="1 2">X11-5A</strain>
    </source>
</reference>
<name>A0AAP0ZK30_9XANT</name>
<accession>A0AAP0ZK30</accession>
<dbReference type="EMBL" id="LHUJ01000277">
    <property type="protein sequence ID" value="KOR41788.1"/>
    <property type="molecule type" value="Genomic_DNA"/>
</dbReference>
<proteinExistence type="predicted"/>
<protein>
    <submittedName>
        <fullName evidence="1">Uncharacterized protein</fullName>
    </submittedName>
</protein>